<gene>
    <name evidence="2" type="ORF">EZS28_024957</name>
</gene>
<reference evidence="2 3" key="1">
    <citation type="submission" date="2019-03" db="EMBL/GenBank/DDBJ databases">
        <title>Single cell metagenomics reveals metabolic interactions within the superorganism composed of flagellate Streblomastix strix and complex community of Bacteroidetes bacteria on its surface.</title>
        <authorList>
            <person name="Treitli S.C."/>
            <person name="Kolisko M."/>
            <person name="Husnik F."/>
            <person name="Keeling P."/>
            <person name="Hampl V."/>
        </authorList>
    </citation>
    <scope>NUCLEOTIDE SEQUENCE [LARGE SCALE GENOMIC DNA]</scope>
    <source>
        <strain evidence="2">ST1C</strain>
    </source>
</reference>
<feature type="compositionally biased region" description="Polar residues" evidence="1">
    <location>
        <begin position="79"/>
        <end position="99"/>
    </location>
</feature>
<comment type="caution">
    <text evidence="2">The sequence shown here is derived from an EMBL/GenBank/DDBJ whole genome shotgun (WGS) entry which is preliminary data.</text>
</comment>
<accession>A0A5J4VAI9</accession>
<feature type="region of interest" description="Disordered" evidence="1">
    <location>
        <begin position="1"/>
        <end position="20"/>
    </location>
</feature>
<sequence length="164" mass="17947">MNVAQKAAGAQISDHSKGYDHTKKSIISSIAKVFPVNLLMIDPSIALELIQNPKSETKLNKVQQQLCAPIHQLVHPENDQYTNSNTNTNNPAKQNSIKPANSDSQSQSQNNDSQFAQSENNQTLIPHSVAPPRSASTFAIPIVQTPLPVYRDTSVVEAQKHLKS</sequence>
<name>A0A5J4VAI9_9EUKA</name>
<dbReference type="Proteomes" id="UP000324800">
    <property type="component" value="Unassembled WGS sequence"/>
</dbReference>
<organism evidence="2 3">
    <name type="scientific">Streblomastix strix</name>
    <dbReference type="NCBI Taxonomy" id="222440"/>
    <lineage>
        <taxon>Eukaryota</taxon>
        <taxon>Metamonada</taxon>
        <taxon>Preaxostyla</taxon>
        <taxon>Oxymonadida</taxon>
        <taxon>Streblomastigidae</taxon>
        <taxon>Streblomastix</taxon>
    </lineage>
</organism>
<evidence type="ECO:0000256" key="1">
    <source>
        <dbReference type="SAM" id="MobiDB-lite"/>
    </source>
</evidence>
<dbReference type="AlphaFoldDB" id="A0A5J4VAI9"/>
<proteinExistence type="predicted"/>
<evidence type="ECO:0000313" key="3">
    <source>
        <dbReference type="Proteomes" id="UP000324800"/>
    </source>
</evidence>
<feature type="region of interest" description="Disordered" evidence="1">
    <location>
        <begin position="71"/>
        <end position="118"/>
    </location>
</feature>
<evidence type="ECO:0000313" key="2">
    <source>
        <dbReference type="EMBL" id="KAA6379515.1"/>
    </source>
</evidence>
<feature type="non-terminal residue" evidence="2">
    <location>
        <position position="164"/>
    </location>
</feature>
<feature type="compositionally biased region" description="Low complexity" evidence="1">
    <location>
        <begin position="100"/>
        <end position="118"/>
    </location>
</feature>
<dbReference type="EMBL" id="SNRW01008443">
    <property type="protein sequence ID" value="KAA6379515.1"/>
    <property type="molecule type" value="Genomic_DNA"/>
</dbReference>
<protein>
    <submittedName>
        <fullName evidence="2">Uncharacterized protein</fullName>
    </submittedName>
</protein>
<dbReference type="OrthoDB" id="342281at2759"/>